<feature type="domain" description="RETREG1-3/ARL6IP-like N-terminal reticulon-homology" evidence="7">
    <location>
        <begin position="104"/>
        <end position="168"/>
    </location>
</feature>
<accession>A0AAV8X1C3</accession>
<reference evidence="8" key="1">
    <citation type="journal article" date="2023" name="Insect Mol. Biol.">
        <title>Genome sequencing provides insights into the evolution of gene families encoding plant cell wall-degrading enzymes in longhorned beetles.</title>
        <authorList>
            <person name="Shin N.R."/>
            <person name="Okamura Y."/>
            <person name="Kirsch R."/>
            <person name="Pauchet Y."/>
        </authorList>
    </citation>
    <scope>NUCLEOTIDE SEQUENCE</scope>
    <source>
        <strain evidence="8">RBIC_L_NR</strain>
    </source>
</reference>
<comment type="subcellular location">
    <subcellularLocation>
        <location evidence="1">Membrane</location>
        <topology evidence="1">Multi-pass membrane protein</topology>
    </subcellularLocation>
</comment>
<feature type="transmembrane region" description="Helical" evidence="6">
    <location>
        <begin position="128"/>
        <end position="146"/>
    </location>
</feature>
<keyword evidence="4 6" id="KW-0472">Membrane</keyword>
<organism evidence="8 9">
    <name type="scientific">Rhamnusium bicolor</name>
    <dbReference type="NCBI Taxonomy" id="1586634"/>
    <lineage>
        <taxon>Eukaryota</taxon>
        <taxon>Metazoa</taxon>
        <taxon>Ecdysozoa</taxon>
        <taxon>Arthropoda</taxon>
        <taxon>Hexapoda</taxon>
        <taxon>Insecta</taxon>
        <taxon>Pterygota</taxon>
        <taxon>Neoptera</taxon>
        <taxon>Endopterygota</taxon>
        <taxon>Coleoptera</taxon>
        <taxon>Polyphaga</taxon>
        <taxon>Cucujiformia</taxon>
        <taxon>Chrysomeloidea</taxon>
        <taxon>Cerambycidae</taxon>
        <taxon>Lepturinae</taxon>
        <taxon>Rhagiini</taxon>
        <taxon>Rhamnusium</taxon>
    </lineage>
</organism>
<evidence type="ECO:0000313" key="9">
    <source>
        <dbReference type="Proteomes" id="UP001162156"/>
    </source>
</evidence>
<dbReference type="GO" id="GO:0016020">
    <property type="term" value="C:membrane"/>
    <property type="evidence" value="ECO:0007669"/>
    <property type="project" value="UniProtKB-SubCell"/>
</dbReference>
<feature type="transmembrane region" description="Helical" evidence="6">
    <location>
        <begin position="71"/>
        <end position="89"/>
    </location>
</feature>
<feature type="region of interest" description="Disordered" evidence="5">
    <location>
        <begin position="270"/>
        <end position="297"/>
    </location>
</feature>
<dbReference type="InterPro" id="IPR057282">
    <property type="entry name" value="RETREG1-3-like_RHD"/>
</dbReference>
<comment type="caution">
    <text evidence="8">The sequence shown here is derived from an EMBL/GenBank/DDBJ whole genome shotgun (WGS) entry which is preliminary data.</text>
</comment>
<dbReference type="Pfam" id="PF24456">
    <property type="entry name" value="RHD_RETREG1-3"/>
    <property type="match status" value="1"/>
</dbReference>
<dbReference type="AlphaFoldDB" id="A0AAV8X1C3"/>
<evidence type="ECO:0000256" key="2">
    <source>
        <dbReference type="ARBA" id="ARBA00022692"/>
    </source>
</evidence>
<proteinExistence type="predicted"/>
<evidence type="ECO:0000259" key="7">
    <source>
        <dbReference type="Pfam" id="PF24456"/>
    </source>
</evidence>
<keyword evidence="3 6" id="KW-1133">Transmembrane helix</keyword>
<dbReference type="GO" id="GO:0005783">
    <property type="term" value="C:endoplasmic reticulum"/>
    <property type="evidence" value="ECO:0007669"/>
    <property type="project" value="UniProtKB-ARBA"/>
</dbReference>
<evidence type="ECO:0000256" key="4">
    <source>
        <dbReference type="ARBA" id="ARBA00023136"/>
    </source>
</evidence>
<sequence>MEYLTKKLRYIANIFKSRDNENNREREVSRYEVYFEHVYKVLSWEDNTVTLVVFLVLNFIFWLIVQWQLRFYGIVFFTILLGFLWDSYFETKECTVYRGQYSEAVDDVYNYVCEIIFGLKALRKESPLSFCIMMFLIFLFICFIARNVSGYVVLYFTMLAIFYIPLGFKYLPEEYLTSFKQMMKSVGTSEGVLAEEELIPFIFNKDFSRKDTDLDSLLTDKTAESATNSLASGISAMPSYLDVTESQDGIEEDDLIPKIVTREVLYTPGELSSDSDSDHREIHFDSSHFNGDSSSEEENQLIKGLRFSIDAIDANQRGQTPAAGFSGVLSNFATLGSSLVSNVLKSAVSGAPVERKNSSSDSEFEIINSEEVDNS</sequence>
<dbReference type="Proteomes" id="UP001162156">
    <property type="component" value="Unassembled WGS sequence"/>
</dbReference>
<dbReference type="EMBL" id="JANEYF010003969">
    <property type="protein sequence ID" value="KAJ8932783.1"/>
    <property type="molecule type" value="Genomic_DNA"/>
</dbReference>
<feature type="compositionally biased region" description="Basic and acidic residues" evidence="5">
    <location>
        <begin position="276"/>
        <end position="286"/>
    </location>
</feature>
<keyword evidence="2 6" id="KW-0812">Transmembrane</keyword>
<feature type="region of interest" description="Disordered" evidence="5">
    <location>
        <begin position="350"/>
        <end position="375"/>
    </location>
</feature>
<evidence type="ECO:0000313" key="8">
    <source>
        <dbReference type="EMBL" id="KAJ8932783.1"/>
    </source>
</evidence>
<name>A0AAV8X1C3_9CUCU</name>
<keyword evidence="9" id="KW-1185">Reference proteome</keyword>
<feature type="transmembrane region" description="Helical" evidence="6">
    <location>
        <begin position="48"/>
        <end position="65"/>
    </location>
</feature>
<feature type="compositionally biased region" description="Acidic residues" evidence="5">
    <location>
        <begin position="362"/>
        <end position="375"/>
    </location>
</feature>
<protein>
    <recommendedName>
        <fullName evidence="7">RETREG1-3/ARL6IP-like N-terminal reticulon-homology domain-containing protein</fullName>
    </recommendedName>
</protein>
<feature type="transmembrane region" description="Helical" evidence="6">
    <location>
        <begin position="152"/>
        <end position="171"/>
    </location>
</feature>
<gene>
    <name evidence="8" type="ORF">NQ314_014487</name>
</gene>
<evidence type="ECO:0000256" key="1">
    <source>
        <dbReference type="ARBA" id="ARBA00004141"/>
    </source>
</evidence>
<evidence type="ECO:0000256" key="6">
    <source>
        <dbReference type="SAM" id="Phobius"/>
    </source>
</evidence>
<evidence type="ECO:0000256" key="5">
    <source>
        <dbReference type="SAM" id="MobiDB-lite"/>
    </source>
</evidence>
<evidence type="ECO:0000256" key="3">
    <source>
        <dbReference type="ARBA" id="ARBA00022989"/>
    </source>
</evidence>